<gene>
    <name evidence="1" type="ORF">DPMN_035111</name>
</gene>
<evidence type="ECO:0000313" key="2">
    <source>
        <dbReference type="Proteomes" id="UP000828390"/>
    </source>
</evidence>
<dbReference type="EMBL" id="JAIWYP010000002">
    <property type="protein sequence ID" value="KAH3871896.1"/>
    <property type="molecule type" value="Genomic_DNA"/>
</dbReference>
<sequence length="200" mass="22596">MAGKALKPYTDQTLQKLHGDIKQKVGQMQPCKHQCSRQYKAFNRPGSNVGKRGCLSERNGSAQEVFPLLAYYSDHRELVGREWLFDLIEQYVYNDTSHKHGILLEAEMGRKNKTGLDSFSSLVRDSTGCFHVHIAACNDNTELLEYLIMEDIDHSTFTCDNGSTPLHSAIQLWINVATTQCFAQTNDSEENEKDSITTDC</sequence>
<dbReference type="Proteomes" id="UP000828390">
    <property type="component" value="Unassembled WGS sequence"/>
</dbReference>
<name>A0A9D4M924_DREPO</name>
<dbReference type="InterPro" id="IPR036770">
    <property type="entry name" value="Ankyrin_rpt-contain_sf"/>
</dbReference>
<evidence type="ECO:0000313" key="1">
    <source>
        <dbReference type="EMBL" id="KAH3871896.1"/>
    </source>
</evidence>
<comment type="caution">
    <text evidence="1">The sequence shown here is derived from an EMBL/GenBank/DDBJ whole genome shotgun (WGS) entry which is preliminary data.</text>
</comment>
<proteinExistence type="predicted"/>
<dbReference type="SUPFAM" id="SSF48403">
    <property type="entry name" value="Ankyrin repeat"/>
    <property type="match status" value="1"/>
</dbReference>
<organism evidence="1 2">
    <name type="scientific">Dreissena polymorpha</name>
    <name type="common">Zebra mussel</name>
    <name type="synonym">Mytilus polymorpha</name>
    <dbReference type="NCBI Taxonomy" id="45954"/>
    <lineage>
        <taxon>Eukaryota</taxon>
        <taxon>Metazoa</taxon>
        <taxon>Spiralia</taxon>
        <taxon>Lophotrochozoa</taxon>
        <taxon>Mollusca</taxon>
        <taxon>Bivalvia</taxon>
        <taxon>Autobranchia</taxon>
        <taxon>Heteroconchia</taxon>
        <taxon>Euheterodonta</taxon>
        <taxon>Imparidentia</taxon>
        <taxon>Neoheterodontei</taxon>
        <taxon>Myida</taxon>
        <taxon>Dreissenoidea</taxon>
        <taxon>Dreissenidae</taxon>
        <taxon>Dreissena</taxon>
    </lineage>
</organism>
<accession>A0A9D4M924</accession>
<dbReference type="Gene3D" id="1.25.40.20">
    <property type="entry name" value="Ankyrin repeat-containing domain"/>
    <property type="match status" value="1"/>
</dbReference>
<keyword evidence="2" id="KW-1185">Reference proteome</keyword>
<protein>
    <submittedName>
        <fullName evidence="1">Uncharacterized protein</fullName>
    </submittedName>
</protein>
<reference evidence="1" key="2">
    <citation type="submission" date="2020-11" db="EMBL/GenBank/DDBJ databases">
        <authorList>
            <person name="McCartney M.A."/>
            <person name="Auch B."/>
            <person name="Kono T."/>
            <person name="Mallez S."/>
            <person name="Becker A."/>
            <person name="Gohl D.M."/>
            <person name="Silverstein K.A.T."/>
            <person name="Koren S."/>
            <person name="Bechman K.B."/>
            <person name="Herman A."/>
            <person name="Abrahante J.E."/>
            <person name="Garbe J."/>
        </authorList>
    </citation>
    <scope>NUCLEOTIDE SEQUENCE</scope>
    <source>
        <strain evidence="1">Duluth1</strain>
        <tissue evidence="1">Whole animal</tissue>
    </source>
</reference>
<dbReference type="AlphaFoldDB" id="A0A9D4M924"/>
<reference evidence="1" key="1">
    <citation type="journal article" date="2019" name="bioRxiv">
        <title>The Genome of the Zebra Mussel, Dreissena polymorpha: A Resource for Invasive Species Research.</title>
        <authorList>
            <person name="McCartney M.A."/>
            <person name="Auch B."/>
            <person name="Kono T."/>
            <person name="Mallez S."/>
            <person name="Zhang Y."/>
            <person name="Obille A."/>
            <person name="Becker A."/>
            <person name="Abrahante J.E."/>
            <person name="Garbe J."/>
            <person name="Badalamenti J.P."/>
            <person name="Herman A."/>
            <person name="Mangelson H."/>
            <person name="Liachko I."/>
            <person name="Sullivan S."/>
            <person name="Sone E.D."/>
            <person name="Koren S."/>
            <person name="Silverstein K.A.T."/>
            <person name="Beckman K.B."/>
            <person name="Gohl D.M."/>
        </authorList>
    </citation>
    <scope>NUCLEOTIDE SEQUENCE</scope>
    <source>
        <strain evidence="1">Duluth1</strain>
        <tissue evidence="1">Whole animal</tissue>
    </source>
</reference>